<dbReference type="CDD" id="cd00126">
    <property type="entry name" value="PAH"/>
    <property type="match status" value="1"/>
</dbReference>
<name>I6T5M1_BIOGL</name>
<feature type="signal peptide" evidence="5">
    <location>
        <begin position="1"/>
        <end position="21"/>
    </location>
</feature>
<dbReference type="RefSeq" id="XP_055901401.1">
    <property type="nucleotide sequence ID" value="XM_056045426.1"/>
</dbReference>
<evidence type="ECO:0000256" key="5">
    <source>
        <dbReference type="SAM" id="SignalP"/>
    </source>
</evidence>
<dbReference type="RefSeq" id="NP_001298199.1">
    <property type="nucleotide sequence ID" value="NM_001311270.1"/>
</dbReference>
<evidence type="ECO:0000256" key="1">
    <source>
        <dbReference type="ARBA" id="ARBA00004613"/>
    </source>
</evidence>
<organism evidence="6">
    <name type="scientific">Biomphalaria glabrata</name>
    <name type="common">Bloodfluke planorb</name>
    <name type="synonym">Freshwater snail</name>
    <dbReference type="NCBI Taxonomy" id="6526"/>
    <lineage>
        <taxon>Eukaryota</taxon>
        <taxon>Metazoa</taxon>
        <taxon>Spiralia</taxon>
        <taxon>Lophotrochozoa</taxon>
        <taxon>Mollusca</taxon>
        <taxon>Gastropoda</taxon>
        <taxon>Heterobranchia</taxon>
        <taxon>Euthyneura</taxon>
        <taxon>Panpulmonata</taxon>
        <taxon>Hygrophila</taxon>
        <taxon>Lymnaeoidea</taxon>
        <taxon>Planorbidae</taxon>
        <taxon>Biomphalaria</taxon>
    </lineage>
</organism>
<dbReference type="GeneID" id="106077506"/>
<keyword evidence="6" id="KW-0527">Neuropeptide</keyword>
<dbReference type="Proteomes" id="UP001165740">
    <property type="component" value="Chromosome 11"/>
</dbReference>
<evidence type="ECO:0000313" key="7">
    <source>
        <dbReference type="EnsemblMetazoa" id="BGLB028480-PA"/>
    </source>
</evidence>
<dbReference type="GO" id="GO:0005576">
    <property type="term" value="C:extracellular region"/>
    <property type="evidence" value="ECO:0007669"/>
    <property type="project" value="UniProtKB-SubCell"/>
</dbReference>
<dbReference type="GO" id="GO:0007218">
    <property type="term" value="P:neuropeptide signaling pathway"/>
    <property type="evidence" value="ECO:0007669"/>
    <property type="project" value="UniProtKB-KW"/>
</dbReference>
<dbReference type="SMART" id="SM00309">
    <property type="entry name" value="PAH"/>
    <property type="match status" value="1"/>
</dbReference>
<evidence type="ECO:0000313" key="8">
    <source>
        <dbReference type="Proteomes" id="UP001165740"/>
    </source>
</evidence>
<dbReference type="GO" id="GO:0005179">
    <property type="term" value="F:hormone activity"/>
    <property type="evidence" value="ECO:0007669"/>
    <property type="project" value="InterPro"/>
</dbReference>
<evidence type="ECO:0000256" key="3">
    <source>
        <dbReference type="ARBA" id="ARBA00022525"/>
    </source>
</evidence>
<dbReference type="VEuPathDB" id="VectorBase:BGLAX_034241"/>
<comment type="similarity">
    <text evidence="2 4">Belongs to the NPY family.</text>
</comment>
<dbReference type="Pfam" id="PF00159">
    <property type="entry name" value="Hormone_3"/>
    <property type="match status" value="1"/>
</dbReference>
<dbReference type="InterPro" id="IPR020392">
    <property type="entry name" value="Pancreatic_hormone-like_CS"/>
</dbReference>
<evidence type="ECO:0000313" key="10">
    <source>
        <dbReference type="RefSeq" id="XP_055901401.1"/>
    </source>
</evidence>
<reference evidence="6" key="1">
    <citation type="submission" date="2012-05" db="EMBL/GenBank/DDBJ databases">
        <authorList>
            <person name="Humphries J.E."/>
            <person name="Verceles R."/>
            <person name="McLoed M.M."/>
        </authorList>
    </citation>
    <scope>NUCLEOTIDE SEQUENCE</scope>
    <source>
        <strain evidence="6">NMRI</strain>
    </source>
</reference>
<evidence type="ECO:0000313" key="9">
    <source>
        <dbReference type="RefSeq" id="NP_001298199.1"/>
    </source>
</evidence>
<dbReference type="OrthoDB" id="9972427at2759"/>
<dbReference type="VEuPathDB" id="VectorBase:BGLB028480"/>
<dbReference type="PROSITE" id="PS00265">
    <property type="entry name" value="PANCREATIC_HORMONE_1"/>
    <property type="match status" value="1"/>
</dbReference>
<dbReference type="OMA" id="LEIACMD"/>
<evidence type="ECO:0000256" key="4">
    <source>
        <dbReference type="RuleBase" id="RU000656"/>
    </source>
</evidence>
<protein>
    <submittedName>
        <fullName evidence="6 7">Neuropeptide Y prepropeptide</fullName>
    </submittedName>
    <submittedName>
        <fullName evidence="10 11">Pro-neuropeptide Y-like isoform X1</fullName>
    </submittedName>
    <submittedName>
        <fullName evidence="9">Pro-neuropeptide Y-like precursor</fullName>
    </submittedName>
</protein>
<gene>
    <name evidence="6 9 10 11" type="primary">NPY</name>
    <name evidence="7" type="synonym">106077506</name>
    <name evidence="9 10 11" type="synonym">LOC106077506</name>
</gene>
<evidence type="ECO:0000313" key="6">
    <source>
        <dbReference type="EMBL" id="AFM85446.1"/>
    </source>
</evidence>
<dbReference type="Proteomes" id="UP000076420">
    <property type="component" value="Unassembled WGS sequence"/>
</dbReference>
<dbReference type="RefSeq" id="XP_055901402.1">
    <property type="nucleotide sequence ID" value="XM_056045427.1"/>
</dbReference>
<dbReference type="EnsemblMetazoa" id="BGLB028480-RA">
    <property type="protein sequence ID" value="BGLB028480-PA"/>
    <property type="gene ID" value="BGLB028480"/>
</dbReference>
<dbReference type="InterPro" id="IPR001955">
    <property type="entry name" value="Pancreatic_hormone-like"/>
</dbReference>
<dbReference type="AlphaFoldDB" id="I6T5M1"/>
<reference evidence="7" key="2">
    <citation type="submission" date="2020-05" db="UniProtKB">
        <authorList>
            <consortium name="EnsemblMetazoa"/>
        </authorList>
    </citation>
    <scope>IDENTIFICATION</scope>
    <source>
        <strain evidence="7">BB02</strain>
    </source>
</reference>
<accession>I6T5M1</accession>
<comment type="subcellular location">
    <subcellularLocation>
        <location evidence="1">Secreted</location>
    </subcellularLocation>
</comment>
<dbReference type="EMBL" id="JX013957">
    <property type="protein sequence ID" value="AFM85446.1"/>
    <property type="molecule type" value="mRNA"/>
</dbReference>
<sequence length="90" mass="10300">MQKILFVSLLVLSLAVMEIVCMDNMLTPPERPAEFKNANELRKYLKALNEYYAIVGRPRFGKRNGASILNDLFRQNGDEFADYGANWADI</sequence>
<evidence type="ECO:0000256" key="2">
    <source>
        <dbReference type="ARBA" id="ARBA00010022"/>
    </source>
</evidence>
<proteinExistence type="evidence at transcript level"/>
<keyword evidence="5 9" id="KW-0732">Signal</keyword>
<reference evidence="9 10" key="3">
    <citation type="submission" date="2025-04" db="UniProtKB">
        <authorList>
            <consortium name="RefSeq"/>
        </authorList>
    </citation>
    <scope>IDENTIFICATION</scope>
</reference>
<evidence type="ECO:0000313" key="11">
    <source>
        <dbReference type="RefSeq" id="XP_055901402.1"/>
    </source>
</evidence>
<dbReference type="PROSITE" id="PS50276">
    <property type="entry name" value="PANCREATIC_HORMONE_2"/>
    <property type="match status" value="1"/>
</dbReference>
<feature type="chain" id="PRO_5039968684" evidence="5 9">
    <location>
        <begin position="22"/>
        <end position="90"/>
    </location>
</feature>
<keyword evidence="3" id="KW-0964">Secreted</keyword>
<keyword evidence="8" id="KW-1185">Reference proteome</keyword>